<keyword evidence="1" id="KW-0812">Transmembrane</keyword>
<keyword evidence="2" id="KW-0732">Signal</keyword>
<feature type="signal peptide" evidence="2">
    <location>
        <begin position="1"/>
        <end position="29"/>
    </location>
</feature>
<evidence type="ECO:0000256" key="2">
    <source>
        <dbReference type="SAM" id="SignalP"/>
    </source>
</evidence>
<proteinExistence type="predicted"/>
<protein>
    <submittedName>
        <fullName evidence="3">Uncharacterized protein</fullName>
    </submittedName>
</protein>
<feature type="chain" id="PRO_5042102267" evidence="2">
    <location>
        <begin position="30"/>
        <end position="175"/>
    </location>
</feature>
<reference evidence="3" key="1">
    <citation type="journal article" date="2023" name="Mol. Phylogenet. Evol.">
        <title>Genome-scale phylogeny and comparative genomics of the fungal order Sordariales.</title>
        <authorList>
            <person name="Hensen N."/>
            <person name="Bonometti L."/>
            <person name="Westerberg I."/>
            <person name="Brannstrom I.O."/>
            <person name="Guillou S."/>
            <person name="Cros-Aarteil S."/>
            <person name="Calhoun S."/>
            <person name="Haridas S."/>
            <person name="Kuo A."/>
            <person name="Mondo S."/>
            <person name="Pangilinan J."/>
            <person name="Riley R."/>
            <person name="LaButti K."/>
            <person name="Andreopoulos B."/>
            <person name="Lipzen A."/>
            <person name="Chen C."/>
            <person name="Yan M."/>
            <person name="Daum C."/>
            <person name="Ng V."/>
            <person name="Clum A."/>
            <person name="Steindorff A."/>
            <person name="Ohm R.A."/>
            <person name="Martin F."/>
            <person name="Silar P."/>
            <person name="Natvig D.O."/>
            <person name="Lalanne C."/>
            <person name="Gautier V."/>
            <person name="Ament-Velasquez S.L."/>
            <person name="Kruys A."/>
            <person name="Hutchinson M.I."/>
            <person name="Powell A.J."/>
            <person name="Barry K."/>
            <person name="Miller A.N."/>
            <person name="Grigoriev I.V."/>
            <person name="Debuchy R."/>
            <person name="Gladieux P."/>
            <person name="Hiltunen Thoren M."/>
            <person name="Johannesson H."/>
        </authorList>
    </citation>
    <scope>NUCLEOTIDE SEQUENCE</scope>
    <source>
        <strain evidence="3">CBS 168.71</strain>
    </source>
</reference>
<evidence type="ECO:0000256" key="1">
    <source>
        <dbReference type="SAM" id="Phobius"/>
    </source>
</evidence>
<keyword evidence="1" id="KW-1133">Transmembrane helix</keyword>
<dbReference type="GeneID" id="87840593"/>
<dbReference type="RefSeq" id="XP_062661468.1">
    <property type="nucleotide sequence ID" value="XM_062803645.1"/>
</dbReference>
<gene>
    <name evidence="3" type="ORF">B0H64DRAFT_393463</name>
</gene>
<evidence type="ECO:0000313" key="4">
    <source>
        <dbReference type="Proteomes" id="UP001278766"/>
    </source>
</evidence>
<organism evidence="3 4">
    <name type="scientific">Chaetomium fimeti</name>
    <dbReference type="NCBI Taxonomy" id="1854472"/>
    <lineage>
        <taxon>Eukaryota</taxon>
        <taxon>Fungi</taxon>
        <taxon>Dikarya</taxon>
        <taxon>Ascomycota</taxon>
        <taxon>Pezizomycotina</taxon>
        <taxon>Sordariomycetes</taxon>
        <taxon>Sordariomycetidae</taxon>
        <taxon>Sordariales</taxon>
        <taxon>Chaetomiaceae</taxon>
        <taxon>Chaetomium</taxon>
    </lineage>
</organism>
<keyword evidence="1" id="KW-0472">Membrane</keyword>
<dbReference type="AlphaFoldDB" id="A0AAE0HJY2"/>
<feature type="transmembrane region" description="Helical" evidence="1">
    <location>
        <begin position="47"/>
        <end position="69"/>
    </location>
</feature>
<dbReference type="EMBL" id="JAUEPN010000003">
    <property type="protein sequence ID" value="KAK3297954.1"/>
    <property type="molecule type" value="Genomic_DNA"/>
</dbReference>
<accession>A0AAE0HJY2</accession>
<feature type="transmembrane region" description="Helical" evidence="1">
    <location>
        <begin position="113"/>
        <end position="132"/>
    </location>
</feature>
<name>A0AAE0HJY2_9PEZI</name>
<reference evidence="3" key="2">
    <citation type="submission" date="2023-06" db="EMBL/GenBank/DDBJ databases">
        <authorList>
            <consortium name="Lawrence Berkeley National Laboratory"/>
            <person name="Haridas S."/>
            <person name="Hensen N."/>
            <person name="Bonometti L."/>
            <person name="Westerberg I."/>
            <person name="Brannstrom I.O."/>
            <person name="Guillou S."/>
            <person name="Cros-Aarteil S."/>
            <person name="Calhoun S."/>
            <person name="Kuo A."/>
            <person name="Mondo S."/>
            <person name="Pangilinan J."/>
            <person name="Riley R."/>
            <person name="Labutti K."/>
            <person name="Andreopoulos B."/>
            <person name="Lipzen A."/>
            <person name="Chen C."/>
            <person name="Yanf M."/>
            <person name="Daum C."/>
            <person name="Ng V."/>
            <person name="Clum A."/>
            <person name="Steindorff A."/>
            <person name="Ohm R."/>
            <person name="Martin F."/>
            <person name="Silar P."/>
            <person name="Natvig D."/>
            <person name="Lalanne C."/>
            <person name="Gautier V."/>
            <person name="Ament-Velasquez S.L."/>
            <person name="Kruys A."/>
            <person name="Hutchinson M.I."/>
            <person name="Powell A.J."/>
            <person name="Barry K."/>
            <person name="Miller A.N."/>
            <person name="Grigoriev I.V."/>
            <person name="Debuchy R."/>
            <person name="Gladieux P."/>
            <person name="Thoren M.H."/>
            <person name="Johannesson H."/>
        </authorList>
    </citation>
    <scope>NUCLEOTIDE SEQUENCE</scope>
    <source>
        <strain evidence="3">CBS 168.71</strain>
    </source>
</reference>
<sequence length="175" mass="19403">MSKKGVGTSPGGSAFLLPLLLYLASGSLTLPVCQDDTLPFLSFPYDIPYTVLVTQAISGFLISLFLLGLDLRIISLYPLAECSYRYDMALDMRMGGCYDLKGLIRLMTWRPRLVSQCAMRLFAFCLLLGLLLDMGGLGRLWMGLWANHGKRGYFVKLKHALFLCLVDVFGITNGC</sequence>
<keyword evidence="4" id="KW-1185">Reference proteome</keyword>
<comment type="caution">
    <text evidence="3">The sequence shown here is derived from an EMBL/GenBank/DDBJ whole genome shotgun (WGS) entry which is preliminary data.</text>
</comment>
<dbReference type="Proteomes" id="UP001278766">
    <property type="component" value="Unassembled WGS sequence"/>
</dbReference>
<evidence type="ECO:0000313" key="3">
    <source>
        <dbReference type="EMBL" id="KAK3297954.1"/>
    </source>
</evidence>